<evidence type="ECO:0000256" key="2">
    <source>
        <dbReference type="SAM" id="Phobius"/>
    </source>
</evidence>
<keyword evidence="2" id="KW-1133">Transmembrane helix</keyword>
<proteinExistence type="predicted"/>
<dbReference type="AlphaFoldDB" id="A0A136IK30"/>
<accession>A0A136IK30</accession>
<dbReference type="InParanoid" id="A0A136IK30"/>
<keyword evidence="2" id="KW-0812">Transmembrane</keyword>
<protein>
    <submittedName>
        <fullName evidence="3">Uncharacterized protein</fullName>
    </submittedName>
</protein>
<feature type="compositionally biased region" description="Acidic residues" evidence="1">
    <location>
        <begin position="95"/>
        <end position="104"/>
    </location>
</feature>
<evidence type="ECO:0000256" key="1">
    <source>
        <dbReference type="SAM" id="MobiDB-lite"/>
    </source>
</evidence>
<organism evidence="3 4">
    <name type="scientific">Microdochium bolleyi</name>
    <dbReference type="NCBI Taxonomy" id="196109"/>
    <lineage>
        <taxon>Eukaryota</taxon>
        <taxon>Fungi</taxon>
        <taxon>Dikarya</taxon>
        <taxon>Ascomycota</taxon>
        <taxon>Pezizomycotina</taxon>
        <taxon>Sordariomycetes</taxon>
        <taxon>Xylariomycetidae</taxon>
        <taxon>Xylariales</taxon>
        <taxon>Microdochiaceae</taxon>
        <taxon>Microdochium</taxon>
    </lineage>
</organism>
<feature type="transmembrane region" description="Helical" evidence="2">
    <location>
        <begin position="534"/>
        <end position="554"/>
    </location>
</feature>
<feature type="region of interest" description="Disordered" evidence="1">
    <location>
        <begin position="291"/>
        <end position="312"/>
    </location>
</feature>
<evidence type="ECO:0000313" key="3">
    <source>
        <dbReference type="EMBL" id="KXJ85316.1"/>
    </source>
</evidence>
<reference evidence="4" key="1">
    <citation type="submission" date="2016-02" db="EMBL/GenBank/DDBJ databases">
        <title>Draft genome sequence of Microdochium bolleyi, a fungal endophyte of beachgrass.</title>
        <authorList>
            <consortium name="DOE Joint Genome Institute"/>
            <person name="David A.S."/>
            <person name="May G."/>
            <person name="Haridas S."/>
            <person name="Lim J."/>
            <person name="Wang M."/>
            <person name="Labutti K."/>
            <person name="Lipzen A."/>
            <person name="Barry K."/>
            <person name="Grigoriev I.V."/>
        </authorList>
    </citation>
    <scope>NUCLEOTIDE SEQUENCE [LARGE SCALE GENOMIC DNA]</scope>
    <source>
        <strain evidence="4">J235TASD1</strain>
    </source>
</reference>
<feature type="region of interest" description="Disordered" evidence="1">
    <location>
        <begin position="84"/>
        <end position="117"/>
    </location>
</feature>
<feature type="transmembrane region" description="Helical" evidence="2">
    <location>
        <begin position="503"/>
        <end position="522"/>
    </location>
</feature>
<dbReference type="EMBL" id="KQ964286">
    <property type="protein sequence ID" value="KXJ85316.1"/>
    <property type="molecule type" value="Genomic_DNA"/>
</dbReference>
<keyword evidence="2" id="KW-0472">Membrane</keyword>
<sequence>MNAKTEAANDGERAFANVLRSKAGRVRMTAKILAEEDGSADIDSEDDLDLDEDLDLGIEKTARVIDFVNSQPVVDVMADVDEPNSEAYDSSIDSVNDDDSDSDSDGTIGPPISNRDRNIDSQACSNFLLTSNAFRTLQRDLMLMLLPSPLREVMLSVPKKDLRVNREECSSLINKLQCWLHDNTAVDWYWWPLDQPKRKLRGNEFRLEWLCTCGSLRWIELPNVHHDLITKTITHSPQQPTNKSYCILEDVAISPMIILRAFPVTILQSASAATSSFVSSVFRARNPTSATCSSARSQSEPSATELEDGQPQMRTRRVRFCSIDGDQDDNDDIPIRKRFILFGLPTSNLAFSPEQTIIEEDSQDSGVFFEFKQIYNAHLGRLKLWFSVWVLYYCSISKFSKLSRGEMEYEGKSLPCEIEYNYKRIRDHEGSAMNPGFDEHQFIRRFYACGENCAWRLLHKCRRCPQGRRCLNSLPNRGKGFKDNEVDEVWGVEPVFAVSVFRVVMYHCVLLVAPVVTFAHWTSEHPDDLQTASVVLAVVLSSLSVFWSAAAVLVTGRGIPRRGQ</sequence>
<evidence type="ECO:0000313" key="4">
    <source>
        <dbReference type="Proteomes" id="UP000070501"/>
    </source>
</evidence>
<gene>
    <name evidence="3" type="ORF">Micbo1qcDRAFT_169521</name>
</gene>
<dbReference type="Proteomes" id="UP000070501">
    <property type="component" value="Unassembled WGS sequence"/>
</dbReference>
<feature type="compositionally biased region" description="Polar residues" evidence="1">
    <location>
        <begin position="291"/>
        <end position="302"/>
    </location>
</feature>
<keyword evidence="4" id="KW-1185">Reference proteome</keyword>
<name>A0A136IK30_9PEZI</name>
<dbReference type="OrthoDB" id="443402at2759"/>